<accession>A0A191WDJ5</accession>
<dbReference type="Proteomes" id="UP000078437">
    <property type="component" value="Chromosome"/>
</dbReference>
<feature type="transmembrane region" description="Helical" evidence="7">
    <location>
        <begin position="27"/>
        <end position="50"/>
    </location>
</feature>
<dbReference type="PANTHER" id="PTHR30250:SF10">
    <property type="entry name" value="LIPOPOLYSACCHARIDE BIOSYNTHESIS PROTEIN WZXC"/>
    <property type="match status" value="1"/>
</dbReference>
<dbReference type="KEGG" id="agy:ATC03_05615"/>
<feature type="transmembrane region" description="Helical" evidence="7">
    <location>
        <begin position="235"/>
        <end position="262"/>
    </location>
</feature>
<feature type="transmembrane region" description="Helical" evidence="7">
    <location>
        <begin position="390"/>
        <end position="413"/>
    </location>
</feature>
<dbReference type="Pfam" id="PF13440">
    <property type="entry name" value="Polysacc_synt_3"/>
    <property type="match status" value="1"/>
</dbReference>
<reference evidence="8 9" key="1">
    <citation type="journal article" date="2016" name="Int. J. Syst. Evol. Microbiol.">
        <title>Agromyces aureus sp. nov., isolated from the rhizosphere of Salix caprea L. grown in a heavy-metal-contaminated soil.</title>
        <authorList>
            <person name="Corretto E."/>
            <person name="Antonielli L."/>
            <person name="Sessitsch A."/>
            <person name="Compant S."/>
            <person name="Gorfer M."/>
            <person name="Kuffner M."/>
            <person name="Brader G."/>
        </authorList>
    </citation>
    <scope>NUCLEOTIDE SEQUENCE [LARGE SCALE GENOMIC DNA]</scope>
    <source>
        <strain evidence="8 9">AR33</strain>
    </source>
</reference>
<name>A0A191WDJ5_9MICO</name>
<evidence type="ECO:0000256" key="3">
    <source>
        <dbReference type="ARBA" id="ARBA00022475"/>
    </source>
</evidence>
<evidence type="ECO:0000313" key="8">
    <source>
        <dbReference type="EMBL" id="ANJ26273.1"/>
    </source>
</evidence>
<feature type="transmembrane region" description="Helical" evidence="7">
    <location>
        <begin position="62"/>
        <end position="83"/>
    </location>
</feature>
<comment type="subcellular location">
    <subcellularLocation>
        <location evidence="1">Cell membrane</location>
        <topology evidence="1">Multi-pass membrane protein</topology>
    </subcellularLocation>
</comment>
<evidence type="ECO:0000256" key="5">
    <source>
        <dbReference type="ARBA" id="ARBA00022989"/>
    </source>
</evidence>
<sequence>MLQVFVDSGFSKALIQRRELSPKDASTAFWTSIAIALSVYGLLALTAVPVASALGEPELAPVLYVMGLVLPIGALSGTPAALLEREFRFKSLSIRQSAGTFAGAMVAIPVAVLGGGVWALALQSLAAAIAAVVTLWAASEWRPRFEFSISSLRGLWKVGSSVLGIELLDAIQSNIDKILIGVFFTSSDLGYYYLAQRIGTILIELVTSVIARISLTTFSRVQDDLPRLNRIFRQLTFAAAAVSFPFFAFVAVLGPQLVPLLFGPGWEAAVPLMWILAPGWAFGTIMYFDRPVMLSTGHARAALGLAVLQAGLGIVAVFLLLPLGIVGVALSRLSRVLTWPLRLVLLHRYIGLRVWSYLGQVARCGVAIAPPIVAIVLLQTTTWANVAGAAWVFALPVALVGGAVYAALLWLIAGAENRDVLRRAAAPAAGYVSGLAGRRHRRESKADGQLGDQ</sequence>
<keyword evidence="6 7" id="KW-0472">Membrane</keyword>
<comment type="similarity">
    <text evidence="2">Belongs to the polysaccharide synthase family.</text>
</comment>
<dbReference type="GO" id="GO:0005886">
    <property type="term" value="C:plasma membrane"/>
    <property type="evidence" value="ECO:0007669"/>
    <property type="project" value="UniProtKB-SubCell"/>
</dbReference>
<gene>
    <name evidence="8" type="ORF">ATC03_05615</name>
</gene>
<feature type="transmembrane region" description="Helical" evidence="7">
    <location>
        <begin position="301"/>
        <end position="330"/>
    </location>
</feature>
<evidence type="ECO:0000256" key="4">
    <source>
        <dbReference type="ARBA" id="ARBA00022692"/>
    </source>
</evidence>
<keyword evidence="9" id="KW-1185">Reference proteome</keyword>
<evidence type="ECO:0000313" key="9">
    <source>
        <dbReference type="Proteomes" id="UP000078437"/>
    </source>
</evidence>
<dbReference type="AlphaFoldDB" id="A0A191WDJ5"/>
<feature type="transmembrane region" description="Helical" evidence="7">
    <location>
        <begin position="104"/>
        <end position="137"/>
    </location>
</feature>
<dbReference type="InterPro" id="IPR050833">
    <property type="entry name" value="Poly_Biosynth_Transport"/>
</dbReference>
<evidence type="ECO:0008006" key="10">
    <source>
        <dbReference type="Google" id="ProtNLM"/>
    </source>
</evidence>
<feature type="transmembrane region" description="Helical" evidence="7">
    <location>
        <begin position="336"/>
        <end position="352"/>
    </location>
</feature>
<keyword evidence="5 7" id="KW-1133">Transmembrane helix</keyword>
<keyword evidence="3" id="KW-1003">Cell membrane</keyword>
<protein>
    <recommendedName>
        <fullName evidence="10">Polysaccharide biosynthesis protein C-terminal domain-containing protein</fullName>
    </recommendedName>
</protein>
<feature type="transmembrane region" description="Helical" evidence="7">
    <location>
        <begin position="364"/>
        <end position="384"/>
    </location>
</feature>
<evidence type="ECO:0000256" key="7">
    <source>
        <dbReference type="SAM" id="Phobius"/>
    </source>
</evidence>
<feature type="transmembrane region" description="Helical" evidence="7">
    <location>
        <begin position="268"/>
        <end position="289"/>
    </location>
</feature>
<evidence type="ECO:0000256" key="6">
    <source>
        <dbReference type="ARBA" id="ARBA00023136"/>
    </source>
</evidence>
<evidence type="ECO:0000256" key="2">
    <source>
        <dbReference type="ARBA" id="ARBA00007430"/>
    </source>
</evidence>
<dbReference type="STRING" id="453304.ATC03_05615"/>
<reference evidence="9" key="2">
    <citation type="submission" date="2016-01" db="EMBL/GenBank/DDBJ databases">
        <title>Complete genome sequence of Agromyces aureus AR33T and comparison with related organisms.</title>
        <authorList>
            <person name="Corretto E."/>
            <person name="Antonielli L."/>
            <person name="Sessitsch A."/>
            <person name="Brader G."/>
        </authorList>
    </citation>
    <scope>NUCLEOTIDE SEQUENCE [LARGE SCALE GENOMIC DNA]</scope>
    <source>
        <strain evidence="9">AR33</strain>
    </source>
</reference>
<proteinExistence type="inferred from homology"/>
<evidence type="ECO:0000256" key="1">
    <source>
        <dbReference type="ARBA" id="ARBA00004651"/>
    </source>
</evidence>
<dbReference type="EMBL" id="CP013979">
    <property type="protein sequence ID" value="ANJ26273.1"/>
    <property type="molecule type" value="Genomic_DNA"/>
</dbReference>
<keyword evidence="4 7" id="KW-0812">Transmembrane</keyword>
<organism evidence="8 9">
    <name type="scientific">Agromyces aureus</name>
    <dbReference type="NCBI Taxonomy" id="453304"/>
    <lineage>
        <taxon>Bacteria</taxon>
        <taxon>Bacillati</taxon>
        <taxon>Actinomycetota</taxon>
        <taxon>Actinomycetes</taxon>
        <taxon>Micrococcales</taxon>
        <taxon>Microbacteriaceae</taxon>
        <taxon>Agromyces</taxon>
    </lineage>
</organism>
<dbReference type="CDD" id="cd13127">
    <property type="entry name" value="MATE_tuaB_like"/>
    <property type="match status" value="1"/>
</dbReference>
<dbReference type="PANTHER" id="PTHR30250">
    <property type="entry name" value="PST FAMILY PREDICTED COLANIC ACID TRANSPORTER"/>
    <property type="match status" value="1"/>
</dbReference>